<evidence type="ECO:0000313" key="3">
    <source>
        <dbReference type="Proteomes" id="UP000230505"/>
    </source>
</evidence>
<dbReference type="AlphaFoldDB" id="A0A2M7IXZ7"/>
<organism evidence="2 3">
    <name type="scientific">bacterium (Candidatus Gribaldobacteria) CG_4_8_14_3_um_filter_42_11</name>
    <dbReference type="NCBI Taxonomy" id="2014267"/>
    <lineage>
        <taxon>Bacteria</taxon>
        <taxon>Candidatus Gribaldobacteria</taxon>
    </lineage>
</organism>
<dbReference type="Proteomes" id="UP000230505">
    <property type="component" value="Unassembled WGS sequence"/>
</dbReference>
<proteinExistence type="inferred from homology"/>
<gene>
    <name evidence="2" type="ORF">COZ78_02345</name>
</gene>
<comment type="caution">
    <text evidence="2">The sequence shown here is derived from an EMBL/GenBank/DDBJ whole genome shotgun (WGS) entry which is preliminary data.</text>
</comment>
<evidence type="ECO:0000256" key="1">
    <source>
        <dbReference type="ARBA" id="ARBA00005534"/>
    </source>
</evidence>
<evidence type="ECO:0000313" key="2">
    <source>
        <dbReference type="EMBL" id="PIX03063.1"/>
    </source>
</evidence>
<sequence>MRVINHVINLKTASALDFINVTKKIEAIVRRAKIKNGLINIQSLHTTMAILVNEAEPLLISDFKTLLKKLAPDTYKYAHDNFKIRTVNMCDGECVNGQAHYKAIHLPTAVMLNIIKNKLQLGVWQQIFAVELDRARPRRVALQIIGE</sequence>
<comment type="similarity">
    <text evidence="1">Belongs to the UPF0047 family.</text>
</comment>
<name>A0A2M7IXZ7_9BACT</name>
<protein>
    <recommendedName>
        <fullName evidence="4">Secondary thiamine-phosphate synthase enzyme</fullName>
    </recommendedName>
</protein>
<dbReference type="Gene3D" id="2.60.120.460">
    <property type="entry name" value="YjbQ-like"/>
    <property type="match status" value="1"/>
</dbReference>
<dbReference type="InterPro" id="IPR035917">
    <property type="entry name" value="YjbQ-like_sf"/>
</dbReference>
<reference evidence="3" key="1">
    <citation type="submission" date="2017-09" db="EMBL/GenBank/DDBJ databases">
        <title>Depth-based differentiation of microbial function through sediment-hosted aquifers and enrichment of novel symbionts in the deep terrestrial subsurface.</title>
        <authorList>
            <person name="Probst A.J."/>
            <person name="Ladd B."/>
            <person name="Jarett J.K."/>
            <person name="Geller-Mcgrath D.E."/>
            <person name="Sieber C.M.K."/>
            <person name="Emerson J.B."/>
            <person name="Anantharaman K."/>
            <person name="Thomas B.C."/>
            <person name="Malmstrom R."/>
            <person name="Stieglmeier M."/>
            <person name="Klingl A."/>
            <person name="Woyke T."/>
            <person name="Ryan C.M."/>
            <person name="Banfield J.F."/>
        </authorList>
    </citation>
    <scope>NUCLEOTIDE SEQUENCE [LARGE SCALE GENOMIC DNA]</scope>
</reference>
<dbReference type="NCBIfam" id="TIGR00149">
    <property type="entry name" value="TIGR00149_YjbQ"/>
    <property type="match status" value="1"/>
</dbReference>
<dbReference type="SUPFAM" id="SSF111038">
    <property type="entry name" value="YjbQ-like"/>
    <property type="match status" value="1"/>
</dbReference>
<dbReference type="EMBL" id="PFHV01000063">
    <property type="protein sequence ID" value="PIX03063.1"/>
    <property type="molecule type" value="Genomic_DNA"/>
</dbReference>
<dbReference type="Pfam" id="PF01894">
    <property type="entry name" value="YjbQ"/>
    <property type="match status" value="1"/>
</dbReference>
<dbReference type="PANTHER" id="PTHR30615:SF8">
    <property type="entry name" value="UPF0047 PROTEIN C4A8.02C"/>
    <property type="match status" value="1"/>
</dbReference>
<dbReference type="InterPro" id="IPR001602">
    <property type="entry name" value="UPF0047_YjbQ-like"/>
</dbReference>
<dbReference type="PIRSF" id="PIRSF004681">
    <property type="entry name" value="UCP004681"/>
    <property type="match status" value="1"/>
</dbReference>
<evidence type="ECO:0008006" key="4">
    <source>
        <dbReference type="Google" id="ProtNLM"/>
    </source>
</evidence>
<accession>A0A2M7IXZ7</accession>
<dbReference type="PANTHER" id="PTHR30615">
    <property type="entry name" value="UNCHARACTERIZED PROTEIN YJBQ-RELATED"/>
    <property type="match status" value="1"/>
</dbReference>